<feature type="non-terminal residue" evidence="2">
    <location>
        <position position="65"/>
    </location>
</feature>
<gene>
    <name evidence="2" type="ORF">METZ01_LOCUS387075</name>
</gene>
<keyword evidence="1" id="KW-0472">Membrane</keyword>
<organism evidence="2">
    <name type="scientific">marine metagenome</name>
    <dbReference type="NCBI Taxonomy" id="408172"/>
    <lineage>
        <taxon>unclassified sequences</taxon>
        <taxon>metagenomes</taxon>
        <taxon>ecological metagenomes</taxon>
    </lineage>
</organism>
<feature type="transmembrane region" description="Helical" evidence="1">
    <location>
        <begin position="23"/>
        <end position="43"/>
    </location>
</feature>
<dbReference type="AlphaFoldDB" id="A0A382UKL1"/>
<name>A0A382UKL1_9ZZZZ</name>
<protein>
    <submittedName>
        <fullName evidence="2">Uncharacterized protein</fullName>
    </submittedName>
</protein>
<reference evidence="2" key="1">
    <citation type="submission" date="2018-05" db="EMBL/GenBank/DDBJ databases">
        <authorList>
            <person name="Lanie J.A."/>
            <person name="Ng W.-L."/>
            <person name="Kazmierczak K.M."/>
            <person name="Andrzejewski T.M."/>
            <person name="Davidsen T.M."/>
            <person name="Wayne K.J."/>
            <person name="Tettelin H."/>
            <person name="Glass J.I."/>
            <person name="Rusch D."/>
            <person name="Podicherti R."/>
            <person name="Tsui H.-C.T."/>
            <person name="Winkler M.E."/>
        </authorList>
    </citation>
    <scope>NUCLEOTIDE SEQUENCE</scope>
</reference>
<keyword evidence="1" id="KW-0812">Transmembrane</keyword>
<evidence type="ECO:0000313" key="2">
    <source>
        <dbReference type="EMBL" id="SVD34221.1"/>
    </source>
</evidence>
<sequence length="65" mass="7320">VVVSFWGQYDSAQTSYNYITFPQMPLCLVLPYLLFILIPNLLLRLKSSSTALSTSELIVVFCMGL</sequence>
<feature type="non-terminal residue" evidence="2">
    <location>
        <position position="1"/>
    </location>
</feature>
<evidence type="ECO:0000256" key="1">
    <source>
        <dbReference type="SAM" id="Phobius"/>
    </source>
</evidence>
<keyword evidence="1" id="KW-1133">Transmembrane helix</keyword>
<accession>A0A382UKL1</accession>
<dbReference type="EMBL" id="UINC01144606">
    <property type="protein sequence ID" value="SVD34221.1"/>
    <property type="molecule type" value="Genomic_DNA"/>
</dbReference>
<proteinExistence type="predicted"/>